<reference evidence="2 4" key="1">
    <citation type="submission" date="2016-10" db="EMBL/GenBank/DDBJ databases">
        <authorList>
            <person name="Varghese N."/>
            <person name="Submissions S."/>
        </authorList>
    </citation>
    <scope>NUCLEOTIDE SEQUENCE [LARGE SCALE GENOMIC DNA]</scope>
    <source>
        <strain evidence="2 4">CGMCC 1.7071</strain>
    </source>
</reference>
<dbReference type="AlphaFoldDB" id="A0A1H8TC07"/>
<dbReference type="Proteomes" id="UP000183063">
    <property type="component" value="Unassembled WGS sequence"/>
</dbReference>
<keyword evidence="4" id="KW-1185">Reference proteome</keyword>
<evidence type="ECO:0000313" key="1">
    <source>
        <dbReference type="EMBL" id="SEI14689.1"/>
    </source>
</evidence>
<accession>A0A1H8TC07</accession>
<evidence type="ECO:0000313" key="2">
    <source>
        <dbReference type="EMBL" id="SEO88355.1"/>
    </source>
</evidence>
<reference evidence="3" key="3">
    <citation type="submission" date="2016-10" db="EMBL/GenBank/DDBJ databases">
        <authorList>
            <person name="Wibberg D."/>
        </authorList>
    </citation>
    <scope>NUCLEOTIDE SEQUENCE [LARGE SCALE GENOMIC DNA]</scope>
</reference>
<dbReference type="EMBL" id="FNXB01000037">
    <property type="protein sequence ID" value="SEI14689.1"/>
    <property type="molecule type" value="Genomic_DNA"/>
</dbReference>
<dbReference type="EMBL" id="FOCV01000028">
    <property type="protein sequence ID" value="SEO88355.1"/>
    <property type="molecule type" value="Genomic_DNA"/>
</dbReference>
<evidence type="ECO:0008006" key="5">
    <source>
        <dbReference type="Google" id="ProtNLM"/>
    </source>
</evidence>
<dbReference type="Gene3D" id="3.30.310.50">
    <property type="entry name" value="Alpha-D-phosphohexomutase, C-terminal domain"/>
    <property type="match status" value="1"/>
</dbReference>
<dbReference type="RefSeq" id="WP_072379694.1">
    <property type="nucleotide sequence ID" value="NZ_FNXB01000037.1"/>
</dbReference>
<evidence type="ECO:0000313" key="4">
    <source>
        <dbReference type="Proteomes" id="UP000198939"/>
    </source>
</evidence>
<sequence>MAKHISETVVWVADADRIAETLCGSLRDCALSIETNCTDKVLNFGDGRAIIRPNICGLHLRVEAENLLTFFGIRSLLQVALSRASNDQSGHLEWHPASNELFDVPRWRAGRTGGC</sequence>
<organism evidence="1 3">
    <name type="scientific">Rhizobium tibeticum</name>
    <dbReference type="NCBI Taxonomy" id="501024"/>
    <lineage>
        <taxon>Bacteria</taxon>
        <taxon>Pseudomonadati</taxon>
        <taxon>Pseudomonadota</taxon>
        <taxon>Alphaproteobacteria</taxon>
        <taxon>Hyphomicrobiales</taxon>
        <taxon>Rhizobiaceae</taxon>
        <taxon>Rhizobium/Agrobacterium group</taxon>
        <taxon>Rhizobium</taxon>
    </lineage>
</organism>
<evidence type="ECO:0000313" key="3">
    <source>
        <dbReference type="Proteomes" id="UP000183063"/>
    </source>
</evidence>
<proteinExistence type="predicted"/>
<gene>
    <name evidence="1" type="ORF">RTCCBAU85039_5125</name>
    <name evidence="2" type="ORF">SAMN05216228_102824</name>
</gene>
<dbReference type="Proteomes" id="UP000198939">
    <property type="component" value="Unassembled WGS sequence"/>
</dbReference>
<protein>
    <recommendedName>
        <fullName evidence="5">DUF2218 domain-containing protein</fullName>
    </recommendedName>
</protein>
<name>A0A1H8TC07_9HYPH</name>
<reference evidence="1" key="2">
    <citation type="submission" date="2016-10" db="EMBL/GenBank/DDBJ databases">
        <authorList>
            <person name="de Groot N.N."/>
        </authorList>
    </citation>
    <scope>NUCLEOTIDE SEQUENCE [LARGE SCALE GENOMIC DNA]</scope>
    <source>
        <strain evidence="1">CCBAU85039</strain>
    </source>
</reference>